<feature type="region of interest" description="Disordered" evidence="4">
    <location>
        <begin position="245"/>
        <end position="322"/>
    </location>
</feature>
<dbReference type="OrthoDB" id="19419at2759"/>
<dbReference type="GO" id="GO:0005634">
    <property type="term" value="C:nucleus"/>
    <property type="evidence" value="ECO:0000318"/>
    <property type="project" value="GO_Central"/>
</dbReference>
<feature type="region of interest" description="Disordered" evidence="4">
    <location>
        <begin position="1"/>
        <end position="32"/>
    </location>
</feature>
<dbReference type="GeneID" id="583082"/>
<evidence type="ECO:0000256" key="4">
    <source>
        <dbReference type="SAM" id="MobiDB-lite"/>
    </source>
</evidence>
<keyword evidence="6" id="KW-1185">Reference proteome</keyword>
<reference evidence="5" key="2">
    <citation type="submission" date="2021-01" db="UniProtKB">
        <authorList>
            <consortium name="EnsemblMetazoa"/>
        </authorList>
    </citation>
    <scope>IDENTIFICATION</scope>
</reference>
<proteinExistence type="inferred from homology"/>
<protein>
    <recommendedName>
        <fullName evidence="7">Protein SET</fullName>
    </recommendedName>
</protein>
<dbReference type="InParanoid" id="A0A7M7RCU6"/>
<dbReference type="GO" id="GO:0042393">
    <property type="term" value="F:histone binding"/>
    <property type="evidence" value="ECO:0000318"/>
    <property type="project" value="GO_Central"/>
</dbReference>
<evidence type="ECO:0000256" key="2">
    <source>
        <dbReference type="RuleBase" id="RU003876"/>
    </source>
</evidence>
<comment type="similarity">
    <text evidence="1 2">Belongs to the nucleosome assembly protein (NAP) family.</text>
</comment>
<dbReference type="Proteomes" id="UP000007110">
    <property type="component" value="Unassembled WGS sequence"/>
</dbReference>
<organism evidence="5 6">
    <name type="scientific">Strongylocentrotus purpuratus</name>
    <name type="common">Purple sea urchin</name>
    <dbReference type="NCBI Taxonomy" id="7668"/>
    <lineage>
        <taxon>Eukaryota</taxon>
        <taxon>Metazoa</taxon>
        <taxon>Echinodermata</taxon>
        <taxon>Eleutherozoa</taxon>
        <taxon>Echinozoa</taxon>
        <taxon>Echinoidea</taxon>
        <taxon>Euechinoidea</taxon>
        <taxon>Echinacea</taxon>
        <taxon>Camarodonta</taxon>
        <taxon>Echinidea</taxon>
        <taxon>Strongylocentrotidae</taxon>
        <taxon>Strongylocentrotus</taxon>
    </lineage>
</organism>
<reference evidence="6" key="1">
    <citation type="submission" date="2015-02" db="EMBL/GenBank/DDBJ databases">
        <title>Genome sequencing for Strongylocentrotus purpuratus.</title>
        <authorList>
            <person name="Murali S."/>
            <person name="Liu Y."/>
            <person name="Vee V."/>
            <person name="English A."/>
            <person name="Wang M."/>
            <person name="Skinner E."/>
            <person name="Han Y."/>
            <person name="Muzny D.M."/>
            <person name="Worley K.C."/>
            <person name="Gibbs R.A."/>
        </authorList>
    </citation>
    <scope>NUCLEOTIDE SEQUENCE</scope>
</reference>
<dbReference type="Pfam" id="PF00956">
    <property type="entry name" value="NAP"/>
    <property type="match status" value="1"/>
</dbReference>
<dbReference type="FunFam" id="3.30.1120.90:FF:000002">
    <property type="entry name" value="Testis-specific Y-encoded-like protein 2"/>
    <property type="match status" value="1"/>
</dbReference>
<dbReference type="AlphaFoldDB" id="A0A7M7RCU6"/>
<evidence type="ECO:0000256" key="1">
    <source>
        <dbReference type="ARBA" id="ARBA00009947"/>
    </source>
</evidence>
<accession>A0A7M7RCU6</accession>
<keyword evidence="3" id="KW-0175">Coiled coil</keyword>
<evidence type="ECO:0000313" key="6">
    <source>
        <dbReference type="Proteomes" id="UP000007110"/>
    </source>
</evidence>
<evidence type="ECO:0008006" key="7">
    <source>
        <dbReference type="Google" id="ProtNLM"/>
    </source>
</evidence>
<dbReference type="InterPro" id="IPR037231">
    <property type="entry name" value="NAP-like_sf"/>
</dbReference>
<sequence>MSSPPAKVRKEEVTKNGQNVQESESDLYPDKEHQQAIEEIDNVQNEIDNLNEMASEEILKVEQKYNALRQPFFENRAKLIEKIPHFWATTFTHHPQLSMLLDEGDEDALQYLSKVEVKEFDDIKSGYRINFFFTPNPYFENEVISKEFHLNETGDPKSKATPIRWKPNKDLTKRNLSGNLKDGRKRTHTDNESFFCWFTEQSEAGADELGEVLKDDIWPNPLQFFLVPPAEDEGTSDIMDSGELEALDEYDEGEDDDDLDDDDLDGEDDLDGSDGGEDDIEGEDDDDDDDDDDEDIEGDIVEEVEGDDDDDGVDDGGDDGGD</sequence>
<dbReference type="FunCoup" id="A0A7M7RCU6">
    <property type="interactions" value="1248"/>
</dbReference>
<dbReference type="PANTHER" id="PTHR11875">
    <property type="entry name" value="TESTIS-SPECIFIC Y-ENCODED PROTEIN"/>
    <property type="match status" value="1"/>
</dbReference>
<feature type="coiled-coil region" evidence="3">
    <location>
        <begin position="33"/>
        <end position="60"/>
    </location>
</feature>
<dbReference type="EnsemblMetazoa" id="XM_783009">
    <property type="protein sequence ID" value="XP_788102"/>
    <property type="gene ID" value="LOC583082"/>
</dbReference>
<dbReference type="GO" id="GO:0003682">
    <property type="term" value="F:chromatin binding"/>
    <property type="evidence" value="ECO:0000318"/>
    <property type="project" value="GO_Central"/>
</dbReference>
<dbReference type="GO" id="GO:0000785">
    <property type="term" value="C:chromatin"/>
    <property type="evidence" value="ECO:0000318"/>
    <property type="project" value="GO_Central"/>
</dbReference>
<dbReference type="SUPFAM" id="SSF143113">
    <property type="entry name" value="NAP-like"/>
    <property type="match status" value="1"/>
</dbReference>
<dbReference type="KEGG" id="spu:583082"/>
<dbReference type="OMA" id="WPVALMN"/>
<dbReference type="GO" id="GO:0006334">
    <property type="term" value="P:nucleosome assembly"/>
    <property type="evidence" value="ECO:0007669"/>
    <property type="project" value="InterPro"/>
</dbReference>
<dbReference type="Gene3D" id="3.30.1120.90">
    <property type="entry name" value="Nucleosome assembly protein"/>
    <property type="match status" value="1"/>
</dbReference>
<name>A0A7M7RCU6_STRPU</name>
<evidence type="ECO:0000256" key="3">
    <source>
        <dbReference type="SAM" id="Coils"/>
    </source>
</evidence>
<dbReference type="Gene3D" id="1.20.5.1500">
    <property type="match status" value="1"/>
</dbReference>
<evidence type="ECO:0000313" key="5">
    <source>
        <dbReference type="EnsemblMetazoa" id="XP_788102"/>
    </source>
</evidence>
<dbReference type="RefSeq" id="XP_788102.3">
    <property type="nucleotide sequence ID" value="XM_783009.5"/>
</dbReference>
<dbReference type="InterPro" id="IPR002164">
    <property type="entry name" value="NAP_family"/>
</dbReference>